<dbReference type="Pfam" id="PF01074">
    <property type="entry name" value="Glyco_hydro_38N"/>
    <property type="match status" value="1"/>
</dbReference>
<dbReference type="AlphaFoldDB" id="A0A7J7NRV8"/>
<dbReference type="InterPro" id="IPR041147">
    <property type="entry name" value="GH38_C"/>
</dbReference>
<evidence type="ECO:0000259" key="12">
    <source>
        <dbReference type="SMART" id="SM00872"/>
    </source>
</evidence>
<dbReference type="InterPro" id="IPR050843">
    <property type="entry name" value="Glycosyl_Hydrlase_38"/>
</dbReference>
<dbReference type="Gene3D" id="2.60.40.1180">
    <property type="entry name" value="Golgi alpha-mannosidase II"/>
    <property type="match status" value="1"/>
</dbReference>
<keyword evidence="10 11" id="KW-0326">Glycosidase</keyword>
<feature type="signal peptide" evidence="11">
    <location>
        <begin position="1"/>
        <end position="17"/>
    </location>
</feature>
<comment type="catalytic activity">
    <reaction evidence="1">
        <text>Hydrolysis of terminal, non-reducing alpha-D-mannose residues in alpha-D-mannosides.</text>
        <dbReference type="EC" id="3.2.1.24"/>
    </reaction>
</comment>
<dbReference type="InterPro" id="IPR013780">
    <property type="entry name" value="Glyco_hydro_b"/>
</dbReference>
<dbReference type="FunFam" id="2.60.40.1180:FF:000015">
    <property type="entry name" value="Alpha-mannosidase"/>
    <property type="match status" value="1"/>
</dbReference>
<dbReference type="EC" id="3.2.1.-" evidence="11"/>
<comment type="similarity">
    <text evidence="2 11">Belongs to the glycosyl hydrolase 38 family.</text>
</comment>
<dbReference type="FunFam" id="1.20.1270.50:FF:000003">
    <property type="entry name" value="Alpha-mannosidase"/>
    <property type="match status" value="1"/>
</dbReference>
<sequence length="985" mass="111156">MEITVFLLVFFTGFLSAQSKYIAYNTSQGVVEGKLNVHLVAHTHDDVGWLKTVDQYYVGSNNSIQGACVQNVLDSIVPTLLADKNRKFIYVEQAFFQRWWRDQSEVIQDTVKKLVSSGQLEFINGGMCMHDEAATHYIDMIDQTTLGHRFIKQEFNETPRIGWQIDPFGHSAVQAYLLGAEVGFDSLFFGRIDYQDREKRKNDKSLEVIWQGSKTLGFSAQIFAGAFPDNYEPPPGDFYFEVNDQSPVIQDDSNLFDYNVQERVNDFVAAALSQANITRTNHVMWTMGTDFKYQYANSWFRQMDKFIHYVNMDGRVNALYSTPSIYTDAKYSTNESWPLKTEDFFPYADRANSYWTGYFTSRPAIKRYVRVMSGYYLAARQLELYRGRNNLRPKTDSLGDALAIAQHHDAVTGTEKQHVADDYAKRLSVGYVECPLLNISYCPPSEVDLSPGKKLVIVVYNSLGWRREDVVRIPVISKSVTVHDSNGKEVESQILPIANASIGIRNFYAKAYLGKSPSATPKYWLAFLASVPPLGFSTYIVSGNKTTVVESVVSIVSSNGSKSGTIEVGQGNLKLVYNVHEGKLTHYINKRSLIKASVEQSYSYYAGSPGSNTDPQASGAYIFRPDTTNATKFEGQENILLPQNPLTVLRGPILDEVHQRINPWIYQITRVYKGKEHAEVDFIVGPIPVDDQIGKEVITQVATSMKSNKTFYTDSNGRDFIKRIRDYRTDWDFQVNQPVAGNYYPINLGLYIEDNMTELSVLVDRSVGGSSIVDGQVEIMLHRRLLYDDSRGVAESLNEEVCILEECAGLTIQGNFYIRIDPLGEGAKWRRSFGQEIYSPFLLTFAEQDGDNWTTSHIPTFSGVDPSYSLPDNVAMITLQELDDGKALIRLAHLYEVGEDKDLSVTASVELKKLFSDKKIGEVTEMSLSANQERAEMEKKRLVWKTEGSLVEEPKVVRGGPVDPVTLIVELSPMEIRTFTLIFLT</sequence>
<dbReference type="InterPro" id="IPR015341">
    <property type="entry name" value="Glyco_hydro_38_cen"/>
</dbReference>
<keyword evidence="7 11" id="KW-0862">Zinc</keyword>
<evidence type="ECO:0000256" key="9">
    <source>
        <dbReference type="ARBA" id="ARBA00023180"/>
    </source>
</evidence>
<dbReference type="InterPro" id="IPR011330">
    <property type="entry name" value="Glyco_hydro/deAcase_b/a-brl"/>
</dbReference>
<dbReference type="GO" id="GO:0030246">
    <property type="term" value="F:carbohydrate binding"/>
    <property type="evidence" value="ECO:0007669"/>
    <property type="project" value="InterPro"/>
</dbReference>
<evidence type="ECO:0000256" key="7">
    <source>
        <dbReference type="ARBA" id="ARBA00022833"/>
    </source>
</evidence>
<name>A0A7J7NRV8_9MAGN</name>
<dbReference type="InterPro" id="IPR000602">
    <property type="entry name" value="Glyco_hydro_38_N"/>
</dbReference>
<dbReference type="CDD" id="cd10810">
    <property type="entry name" value="GH38N_AMII_LAM_like"/>
    <property type="match status" value="1"/>
</dbReference>
<organism evidence="13 14">
    <name type="scientific">Kingdonia uniflora</name>
    <dbReference type="NCBI Taxonomy" id="39325"/>
    <lineage>
        <taxon>Eukaryota</taxon>
        <taxon>Viridiplantae</taxon>
        <taxon>Streptophyta</taxon>
        <taxon>Embryophyta</taxon>
        <taxon>Tracheophyta</taxon>
        <taxon>Spermatophyta</taxon>
        <taxon>Magnoliopsida</taxon>
        <taxon>Ranunculales</taxon>
        <taxon>Circaeasteraceae</taxon>
        <taxon>Kingdonia</taxon>
    </lineage>
</organism>
<dbReference type="Gene3D" id="2.70.98.30">
    <property type="entry name" value="Golgi alpha-mannosidase II, domain 4"/>
    <property type="match status" value="1"/>
</dbReference>
<dbReference type="Pfam" id="PF17677">
    <property type="entry name" value="Glyco_hydro38C2"/>
    <property type="match status" value="1"/>
</dbReference>
<dbReference type="InterPro" id="IPR028995">
    <property type="entry name" value="Glyco_hydro_57/38_cen_sf"/>
</dbReference>
<keyword evidence="9" id="KW-0325">Glycoprotein</keyword>
<dbReference type="FunFam" id="1.20.1270.50:FF:000002">
    <property type="entry name" value="Alpha-mannosidase"/>
    <property type="match status" value="1"/>
</dbReference>
<dbReference type="Gene3D" id="1.20.1270.50">
    <property type="entry name" value="Glycoside hydrolase family 38, central domain"/>
    <property type="match status" value="2"/>
</dbReference>
<comment type="cofactor">
    <cofactor evidence="11">
        <name>Zn(2+)</name>
        <dbReference type="ChEBI" id="CHEBI:29105"/>
    </cofactor>
    <text evidence="11">Binds 1 zinc ion per subunit.</text>
</comment>
<dbReference type="Pfam" id="PF21260">
    <property type="entry name" value="Laman-like_dom"/>
    <property type="match status" value="1"/>
</dbReference>
<proteinExistence type="inferred from homology"/>
<evidence type="ECO:0000256" key="10">
    <source>
        <dbReference type="ARBA" id="ARBA00023295"/>
    </source>
</evidence>
<dbReference type="Pfam" id="PF09261">
    <property type="entry name" value="Alpha-mann_mid"/>
    <property type="match status" value="1"/>
</dbReference>
<dbReference type="FunFam" id="2.60.40.1360:FF:000001">
    <property type="entry name" value="Alpha-mannosidase"/>
    <property type="match status" value="1"/>
</dbReference>
<dbReference type="InterPro" id="IPR011682">
    <property type="entry name" value="Glyco_hydro_38_C"/>
</dbReference>
<evidence type="ECO:0000256" key="5">
    <source>
        <dbReference type="ARBA" id="ARBA00022729"/>
    </source>
</evidence>
<dbReference type="EMBL" id="JACGCM010000628">
    <property type="protein sequence ID" value="KAF6169658.1"/>
    <property type="molecule type" value="Genomic_DNA"/>
</dbReference>
<keyword evidence="5 11" id="KW-0732">Signal</keyword>
<dbReference type="SUPFAM" id="SSF88688">
    <property type="entry name" value="Families 57/38 glycoside transferase middle domain"/>
    <property type="match status" value="1"/>
</dbReference>
<evidence type="ECO:0000256" key="3">
    <source>
        <dbReference type="ARBA" id="ARBA00012752"/>
    </source>
</evidence>
<dbReference type="SUPFAM" id="SSF88713">
    <property type="entry name" value="Glycoside hydrolase/deacetylase"/>
    <property type="match status" value="1"/>
</dbReference>
<feature type="chain" id="PRO_5029938619" description="Alpha-mannosidase" evidence="11">
    <location>
        <begin position="18"/>
        <end position="985"/>
    </location>
</feature>
<protein>
    <recommendedName>
        <fullName evidence="3 11">Alpha-mannosidase</fullName>
        <ecNumber evidence="11">3.2.1.-</ecNumber>
    </recommendedName>
</protein>
<evidence type="ECO:0000256" key="8">
    <source>
        <dbReference type="ARBA" id="ARBA00023157"/>
    </source>
</evidence>
<dbReference type="GO" id="GO:0046872">
    <property type="term" value="F:metal ion binding"/>
    <property type="evidence" value="ECO:0007669"/>
    <property type="project" value="UniProtKB-KW"/>
</dbReference>
<evidence type="ECO:0000256" key="11">
    <source>
        <dbReference type="RuleBase" id="RU361199"/>
    </source>
</evidence>
<accession>A0A7J7NRV8</accession>
<dbReference type="OrthoDB" id="2016903at2759"/>
<dbReference type="Gene3D" id="3.20.110.10">
    <property type="entry name" value="Glycoside hydrolase 38, N terminal domain"/>
    <property type="match status" value="1"/>
</dbReference>
<feature type="domain" description="Glycoside hydrolase family 38 central" evidence="12">
    <location>
        <begin position="353"/>
        <end position="427"/>
    </location>
</feature>
<dbReference type="SMART" id="SM00872">
    <property type="entry name" value="Alpha-mann_mid"/>
    <property type="match status" value="1"/>
</dbReference>
<keyword evidence="8" id="KW-1015">Disulfide bond</keyword>
<dbReference type="InterPro" id="IPR037094">
    <property type="entry name" value="Glyco_hydro_38_cen_sf"/>
</dbReference>
<dbReference type="Gene3D" id="2.60.40.1360">
    <property type="match status" value="1"/>
</dbReference>
<evidence type="ECO:0000256" key="4">
    <source>
        <dbReference type="ARBA" id="ARBA00022723"/>
    </source>
</evidence>
<evidence type="ECO:0000313" key="13">
    <source>
        <dbReference type="EMBL" id="KAF6169658.1"/>
    </source>
</evidence>
<dbReference type="Pfam" id="PF07748">
    <property type="entry name" value="Glyco_hydro_38C"/>
    <property type="match status" value="1"/>
</dbReference>
<reference evidence="13 14" key="1">
    <citation type="journal article" date="2020" name="IScience">
        <title>Genome Sequencing of the Endangered Kingdonia uniflora (Circaeasteraceae, Ranunculales) Reveals Potential Mechanisms of Evolutionary Specialization.</title>
        <authorList>
            <person name="Sun Y."/>
            <person name="Deng T."/>
            <person name="Zhang A."/>
            <person name="Moore M.J."/>
            <person name="Landis J.B."/>
            <person name="Lin N."/>
            <person name="Zhang H."/>
            <person name="Zhang X."/>
            <person name="Huang J."/>
            <person name="Zhang X."/>
            <person name="Sun H."/>
            <person name="Wang H."/>
        </authorList>
    </citation>
    <scope>NUCLEOTIDE SEQUENCE [LARGE SCALE GENOMIC DNA]</scope>
    <source>
        <strain evidence="13">TB1705</strain>
        <tissue evidence="13">Leaf</tissue>
    </source>
</reference>
<evidence type="ECO:0000313" key="14">
    <source>
        <dbReference type="Proteomes" id="UP000541444"/>
    </source>
</evidence>
<keyword evidence="6 11" id="KW-0378">Hydrolase</keyword>
<keyword evidence="14" id="KW-1185">Reference proteome</keyword>
<evidence type="ECO:0000256" key="2">
    <source>
        <dbReference type="ARBA" id="ARBA00009792"/>
    </source>
</evidence>
<dbReference type="PANTHER" id="PTHR11607:SF3">
    <property type="entry name" value="LYSOSOMAL ALPHA-MANNOSIDASE"/>
    <property type="match status" value="1"/>
</dbReference>
<comment type="caution">
    <text evidence="13">The sequence shown here is derived from an EMBL/GenBank/DDBJ whole genome shotgun (WGS) entry which is preliminary data.</text>
</comment>
<dbReference type="InterPro" id="IPR048534">
    <property type="entry name" value="Man2a1-like_dom"/>
</dbReference>
<dbReference type="PANTHER" id="PTHR11607">
    <property type="entry name" value="ALPHA-MANNOSIDASE"/>
    <property type="match status" value="1"/>
</dbReference>
<dbReference type="GO" id="GO:0006013">
    <property type="term" value="P:mannose metabolic process"/>
    <property type="evidence" value="ECO:0007669"/>
    <property type="project" value="InterPro"/>
</dbReference>
<dbReference type="FunFam" id="3.20.110.10:FF:000001">
    <property type="entry name" value="Alpha-mannosidase"/>
    <property type="match status" value="1"/>
</dbReference>
<dbReference type="GO" id="GO:0004559">
    <property type="term" value="F:alpha-mannosidase activity"/>
    <property type="evidence" value="ECO:0007669"/>
    <property type="project" value="UniProtKB-EC"/>
</dbReference>
<dbReference type="Proteomes" id="UP000541444">
    <property type="component" value="Unassembled WGS sequence"/>
</dbReference>
<dbReference type="InterPro" id="IPR027291">
    <property type="entry name" value="Glyco_hydro_38_N_sf"/>
</dbReference>
<dbReference type="InterPro" id="IPR011013">
    <property type="entry name" value="Gal_mutarotase_sf_dom"/>
</dbReference>
<keyword evidence="4 11" id="KW-0479">Metal-binding</keyword>
<dbReference type="FunFam" id="2.70.98.30:FF:000004">
    <property type="entry name" value="Alpha-mannosidase"/>
    <property type="match status" value="1"/>
</dbReference>
<evidence type="ECO:0000256" key="6">
    <source>
        <dbReference type="ARBA" id="ARBA00022801"/>
    </source>
</evidence>
<gene>
    <name evidence="13" type="ORF">GIB67_004050</name>
</gene>
<dbReference type="SUPFAM" id="SSF74650">
    <property type="entry name" value="Galactose mutarotase-like"/>
    <property type="match status" value="1"/>
</dbReference>
<evidence type="ECO:0000256" key="1">
    <source>
        <dbReference type="ARBA" id="ARBA00000365"/>
    </source>
</evidence>